<dbReference type="InterPro" id="IPR001544">
    <property type="entry name" value="Aminotrans_IV"/>
</dbReference>
<evidence type="ECO:0000256" key="7">
    <source>
        <dbReference type="ARBA" id="ARBA00022605"/>
    </source>
</evidence>
<gene>
    <name evidence="18" type="ORF">EST54_19080</name>
</gene>
<dbReference type="CDD" id="cd01557">
    <property type="entry name" value="BCAT_beta_family"/>
    <property type="match status" value="1"/>
</dbReference>
<evidence type="ECO:0000256" key="4">
    <source>
        <dbReference type="ARBA" id="ARBA00005072"/>
    </source>
</evidence>
<reference evidence="18 19" key="1">
    <citation type="submission" date="2019-01" db="EMBL/GenBank/DDBJ databases">
        <title>Draft genome sequences of the type strain Streptomyces sioyaensis DSM 40032 and its novel strain, TM32, a thermotolerant antibiotics-producing actinobacterium.</title>
        <authorList>
            <person name="Nakaew N."/>
            <person name="Lumyong S."/>
            <person name="Sloan W.T."/>
            <person name="Sungthong R."/>
        </authorList>
    </citation>
    <scope>NUCLEOTIDE SEQUENCE [LARGE SCALE GENOMIC DNA]</scope>
    <source>
        <strain evidence="18 19">DSM 40032</strain>
    </source>
</reference>
<comment type="cofactor">
    <cofactor evidence="1 16">
        <name>pyridoxal 5'-phosphate</name>
        <dbReference type="ChEBI" id="CHEBI:597326"/>
    </cofactor>
</comment>
<comment type="catalytic activity">
    <reaction evidence="12 17">
        <text>L-isoleucine + 2-oxoglutarate = (S)-3-methyl-2-oxopentanoate + L-glutamate</text>
        <dbReference type="Rhea" id="RHEA:24801"/>
        <dbReference type="ChEBI" id="CHEBI:16810"/>
        <dbReference type="ChEBI" id="CHEBI:29985"/>
        <dbReference type="ChEBI" id="CHEBI:35146"/>
        <dbReference type="ChEBI" id="CHEBI:58045"/>
        <dbReference type="EC" id="2.6.1.42"/>
    </reaction>
</comment>
<dbReference type="GO" id="GO:0052656">
    <property type="term" value="F:L-isoleucine-2-oxoglutarate transaminase activity"/>
    <property type="evidence" value="ECO:0007669"/>
    <property type="project" value="RHEA"/>
</dbReference>
<evidence type="ECO:0000256" key="14">
    <source>
        <dbReference type="PIRSR" id="PIRSR006468-1"/>
    </source>
</evidence>
<dbReference type="GO" id="GO:0009097">
    <property type="term" value="P:isoleucine biosynthetic process"/>
    <property type="evidence" value="ECO:0007669"/>
    <property type="project" value="UniProtKB-UniPathway"/>
</dbReference>
<dbReference type="NCBIfam" id="TIGR01123">
    <property type="entry name" value="ilvE_II"/>
    <property type="match status" value="1"/>
</dbReference>
<evidence type="ECO:0000256" key="9">
    <source>
        <dbReference type="ARBA" id="ARBA00022898"/>
    </source>
</evidence>
<organism evidence="18 19">
    <name type="scientific">Streptomyces sioyaensis</name>
    <dbReference type="NCBI Taxonomy" id="67364"/>
    <lineage>
        <taxon>Bacteria</taxon>
        <taxon>Bacillati</taxon>
        <taxon>Actinomycetota</taxon>
        <taxon>Actinomycetes</taxon>
        <taxon>Kitasatosporales</taxon>
        <taxon>Streptomycetaceae</taxon>
        <taxon>Streptomyces</taxon>
    </lineage>
</organism>
<dbReference type="AlphaFoldDB" id="A0A4V1NPL9"/>
<dbReference type="NCBIfam" id="NF009897">
    <property type="entry name" value="PRK13357.1"/>
    <property type="match status" value="1"/>
</dbReference>
<dbReference type="UniPathway" id="UPA00047">
    <property type="reaction ID" value="UER00058"/>
</dbReference>
<sequence>MNRPLECRMSLEFSDRRVAGTPDAERARLLTDPVFGQVLTDHMVTIKWTRERGWHDALLGPYGPLALDPATQVFHYGQEIFEGLKAYRREDGSIVSFRPDANAARLNSSAVRMAMPALPEETFLEALRLLLDADRDWVPSGHGNSLYLRPFMIATQRSLGFYDASDSYLFTVIACPAGAYFKGGVEPVSVWITTDYSRAADGGTGAAKCGGNYAGTLVAQRQAAEQGCDQVVWLDSKERRWVDEMGTSNMFFVHGDRLVTPELTGTLLSGVTRDSVLTLARDLGLTAEEGRVSVEQWRADAASGRLTEVFSCGTSSMITPVGRARSAQGEWLMGDGRPGPVTLRLREELMGIQSGERPDRHGWLHKMA</sequence>
<keyword evidence="10 17" id="KW-0100">Branched-chain amino acid biosynthesis</keyword>
<keyword evidence="6 17" id="KW-0032">Aminotransferase</keyword>
<comment type="pathway">
    <text evidence="3">Amino-acid biosynthesis; L-valine biosynthesis; L-valine from pyruvate: step 4/4.</text>
</comment>
<proteinExistence type="inferred from homology"/>
<dbReference type="EMBL" id="SDIF01000053">
    <property type="protein sequence ID" value="RXS65280.1"/>
    <property type="molecule type" value="Genomic_DNA"/>
</dbReference>
<dbReference type="InterPro" id="IPR043131">
    <property type="entry name" value="BCAT-like_N"/>
</dbReference>
<evidence type="ECO:0000256" key="16">
    <source>
        <dbReference type="RuleBase" id="RU004516"/>
    </source>
</evidence>
<comment type="catalytic activity">
    <reaction evidence="11 17">
        <text>L-valine + 2-oxoglutarate = 3-methyl-2-oxobutanoate + L-glutamate</text>
        <dbReference type="Rhea" id="RHEA:24813"/>
        <dbReference type="ChEBI" id="CHEBI:11851"/>
        <dbReference type="ChEBI" id="CHEBI:16810"/>
        <dbReference type="ChEBI" id="CHEBI:29985"/>
        <dbReference type="ChEBI" id="CHEBI:57762"/>
        <dbReference type="EC" id="2.6.1.42"/>
    </reaction>
</comment>
<evidence type="ECO:0000256" key="1">
    <source>
        <dbReference type="ARBA" id="ARBA00001933"/>
    </source>
</evidence>
<feature type="modified residue" description="N6-(pyridoxal phosphate)lysine" evidence="14">
    <location>
        <position position="208"/>
    </location>
</feature>
<comment type="pathway">
    <text evidence="2">Amino-acid biosynthesis; L-isoleucine biosynthesis; L-isoleucine from 2-oxobutanoate: step 4/4.</text>
</comment>
<dbReference type="InterPro" id="IPR033939">
    <property type="entry name" value="BCAT_family"/>
</dbReference>
<dbReference type="GO" id="GO:0009098">
    <property type="term" value="P:L-leucine biosynthetic process"/>
    <property type="evidence" value="ECO:0007669"/>
    <property type="project" value="UniProtKB-UniPathway"/>
</dbReference>
<keyword evidence="8 17" id="KW-0808">Transferase</keyword>
<evidence type="ECO:0000256" key="3">
    <source>
        <dbReference type="ARBA" id="ARBA00004931"/>
    </source>
</evidence>
<comment type="similarity">
    <text evidence="5 15">Belongs to the class-IV pyridoxal-phosphate-dependent aminotransferase family.</text>
</comment>
<dbReference type="PANTHER" id="PTHR11825:SF44">
    <property type="entry name" value="BRANCHED-CHAIN-AMINO-ACID AMINOTRANSFERASE"/>
    <property type="match status" value="1"/>
</dbReference>
<comment type="catalytic activity">
    <reaction evidence="13 17">
        <text>L-leucine + 2-oxoglutarate = 4-methyl-2-oxopentanoate + L-glutamate</text>
        <dbReference type="Rhea" id="RHEA:18321"/>
        <dbReference type="ChEBI" id="CHEBI:16810"/>
        <dbReference type="ChEBI" id="CHEBI:17865"/>
        <dbReference type="ChEBI" id="CHEBI:29985"/>
        <dbReference type="ChEBI" id="CHEBI:57427"/>
        <dbReference type="EC" id="2.6.1.42"/>
    </reaction>
</comment>
<dbReference type="EC" id="2.6.1.42" evidence="17"/>
<evidence type="ECO:0000256" key="15">
    <source>
        <dbReference type="RuleBase" id="RU004106"/>
    </source>
</evidence>
<dbReference type="GO" id="GO:0052655">
    <property type="term" value="F:L-valine-2-oxoglutarate transaminase activity"/>
    <property type="evidence" value="ECO:0007669"/>
    <property type="project" value="RHEA"/>
</dbReference>
<dbReference type="UniPathway" id="UPA00048">
    <property type="reaction ID" value="UER00073"/>
</dbReference>
<dbReference type="PANTHER" id="PTHR11825">
    <property type="entry name" value="SUBGROUP IIII AMINOTRANSFERASE"/>
    <property type="match status" value="1"/>
</dbReference>
<dbReference type="GO" id="GO:0052654">
    <property type="term" value="F:L-leucine-2-oxoglutarate transaminase activity"/>
    <property type="evidence" value="ECO:0007669"/>
    <property type="project" value="RHEA"/>
</dbReference>
<dbReference type="UniPathway" id="UPA00049">
    <property type="reaction ID" value="UER00062"/>
</dbReference>
<evidence type="ECO:0000256" key="6">
    <source>
        <dbReference type="ARBA" id="ARBA00022576"/>
    </source>
</evidence>
<dbReference type="PIRSF" id="PIRSF006468">
    <property type="entry name" value="BCAT1"/>
    <property type="match status" value="1"/>
</dbReference>
<dbReference type="PROSITE" id="PS00770">
    <property type="entry name" value="AA_TRANSFER_CLASS_4"/>
    <property type="match status" value="1"/>
</dbReference>
<evidence type="ECO:0000313" key="18">
    <source>
        <dbReference type="EMBL" id="RXS65280.1"/>
    </source>
</evidence>
<dbReference type="GO" id="GO:0009099">
    <property type="term" value="P:L-valine biosynthetic process"/>
    <property type="evidence" value="ECO:0007669"/>
    <property type="project" value="UniProtKB-UniPathway"/>
</dbReference>
<dbReference type="Pfam" id="PF01063">
    <property type="entry name" value="Aminotran_4"/>
    <property type="match status" value="1"/>
</dbReference>
<dbReference type="InterPro" id="IPR043132">
    <property type="entry name" value="BCAT-like_C"/>
</dbReference>
<evidence type="ECO:0000256" key="17">
    <source>
        <dbReference type="RuleBase" id="RU004517"/>
    </source>
</evidence>
<name>A0A4V1NPL9_9ACTN</name>
<evidence type="ECO:0000256" key="10">
    <source>
        <dbReference type="ARBA" id="ARBA00023304"/>
    </source>
</evidence>
<dbReference type="InterPro" id="IPR018300">
    <property type="entry name" value="Aminotrans_IV_CS"/>
</dbReference>
<dbReference type="Gene3D" id="3.20.10.10">
    <property type="entry name" value="D-amino Acid Aminotransferase, subunit A, domain 2"/>
    <property type="match status" value="1"/>
</dbReference>
<keyword evidence="7 17" id="KW-0028">Amino-acid biosynthesis</keyword>
<dbReference type="InterPro" id="IPR005786">
    <property type="entry name" value="B_amino_transII"/>
</dbReference>
<evidence type="ECO:0000256" key="5">
    <source>
        <dbReference type="ARBA" id="ARBA00009320"/>
    </source>
</evidence>
<dbReference type="Proteomes" id="UP000289482">
    <property type="component" value="Unassembled WGS sequence"/>
</dbReference>
<keyword evidence="19" id="KW-1185">Reference proteome</keyword>
<dbReference type="Gene3D" id="3.30.470.10">
    <property type="match status" value="1"/>
</dbReference>
<keyword evidence="9 16" id="KW-0663">Pyridoxal phosphate</keyword>
<evidence type="ECO:0000256" key="11">
    <source>
        <dbReference type="ARBA" id="ARBA00048212"/>
    </source>
</evidence>
<dbReference type="InterPro" id="IPR036038">
    <property type="entry name" value="Aminotransferase-like"/>
</dbReference>
<evidence type="ECO:0000256" key="13">
    <source>
        <dbReference type="ARBA" id="ARBA00049229"/>
    </source>
</evidence>
<dbReference type="SUPFAM" id="SSF56752">
    <property type="entry name" value="D-aminoacid aminotransferase-like PLP-dependent enzymes"/>
    <property type="match status" value="1"/>
</dbReference>
<comment type="caution">
    <text evidence="18">The sequence shown here is derived from an EMBL/GenBank/DDBJ whole genome shotgun (WGS) entry which is preliminary data.</text>
</comment>
<evidence type="ECO:0000313" key="19">
    <source>
        <dbReference type="Proteomes" id="UP000289482"/>
    </source>
</evidence>
<protein>
    <recommendedName>
        <fullName evidence="17">Branched-chain-amino-acid aminotransferase</fullName>
        <ecNumber evidence="17">2.6.1.42</ecNumber>
    </recommendedName>
</protein>
<evidence type="ECO:0000256" key="12">
    <source>
        <dbReference type="ARBA" id="ARBA00048798"/>
    </source>
</evidence>
<comment type="pathway">
    <text evidence="4">Amino-acid biosynthesis; L-leucine biosynthesis; L-leucine from 3-methyl-2-oxobutanoate: step 4/4.</text>
</comment>
<evidence type="ECO:0000256" key="2">
    <source>
        <dbReference type="ARBA" id="ARBA00004824"/>
    </source>
</evidence>
<evidence type="ECO:0000256" key="8">
    <source>
        <dbReference type="ARBA" id="ARBA00022679"/>
    </source>
</evidence>
<accession>A0A4V1NPL9</accession>